<dbReference type="PANTHER" id="PTHR36223:SF1">
    <property type="entry name" value="TRANSCRIPTION ELONGATION FACTOR EAF N-TERMINAL DOMAIN-CONTAINING PROTEIN"/>
    <property type="match status" value="1"/>
</dbReference>
<sequence length="626" mass="70413">MPHLRGITVHVTDSHGENLQEWGIQYLRQHTEEKRVSAYVESRTDVSFQISLQPDIPFVGHLPPSETSGGEKIFITTLSSPTRPSTTPESHSAPDPALLASLYLDGRRTPERKIIVYTDPEDKDFHSPDGKVNFKHRWVNSADGRMAEHAWVFKEKAIETVFDKLMIAGSQANVEDRDDDALIKAMQSSGFDAQGKTGEESKVGQIVVEVRRVVLGKKRTEANYRSHHQEGQDEDVDMEGVRRDITHATGFIHKNTLNSQPLRVIEYWPYKPNEGLYATFQFFYRSREQLQQFQFPGFPSLPTIRTARTARLLNARMANLTPLSISLPLDQTTKKIQHNQDSYEVKVKKRGFKPDDSQKHDFGSEYRDIRATSPSTVDEAYEGKKRPKYPAAPLPFLAKKTFDNTGIDTIPLKTSPTSAEAPFVAGKHMAADLKHKLQPQGHVRHSFNSDTPNSVTAEPSSSPPSATNFNKEQMAIITDKDGYRLAAGDSYSSDQEEDTNDEHATESDLETHAGDDDFNYAANPEEEDEGYDSLQSRFKNVRIRKRRRDDVGDVEDDNEACQEDDAAHQDGDGKQKTLKLPLTEEERAHRGKISRKSKTTSAAEDGQHTHRTEKTQVVGVTQKGVS</sequence>
<feature type="domain" description="DUF7918" evidence="2">
    <location>
        <begin position="199"/>
        <end position="293"/>
    </location>
</feature>
<feature type="compositionally biased region" description="Basic and acidic residues" evidence="1">
    <location>
        <begin position="605"/>
        <end position="614"/>
    </location>
</feature>
<protein>
    <recommendedName>
        <fullName evidence="2">DUF7918 domain-containing protein</fullName>
    </recommendedName>
</protein>
<gene>
    <name evidence="3" type="ORF">HO133_009746</name>
</gene>
<organism evidence="3 4">
    <name type="scientific">Letharia lupina</name>
    <dbReference type="NCBI Taxonomy" id="560253"/>
    <lineage>
        <taxon>Eukaryota</taxon>
        <taxon>Fungi</taxon>
        <taxon>Dikarya</taxon>
        <taxon>Ascomycota</taxon>
        <taxon>Pezizomycotina</taxon>
        <taxon>Lecanoromycetes</taxon>
        <taxon>OSLEUM clade</taxon>
        <taxon>Lecanoromycetidae</taxon>
        <taxon>Lecanorales</taxon>
        <taxon>Lecanorineae</taxon>
        <taxon>Parmeliaceae</taxon>
        <taxon>Letharia</taxon>
    </lineage>
</organism>
<dbReference type="GeneID" id="59338141"/>
<name>A0A8H6CM26_9LECA</name>
<accession>A0A8H6CM26</accession>
<feature type="region of interest" description="Disordered" evidence="1">
    <location>
        <begin position="442"/>
        <end position="626"/>
    </location>
</feature>
<dbReference type="Pfam" id="PF25534">
    <property type="entry name" value="DUF7918"/>
    <property type="match status" value="1"/>
</dbReference>
<dbReference type="RefSeq" id="XP_037154453.1">
    <property type="nucleotide sequence ID" value="XM_037300605.1"/>
</dbReference>
<dbReference type="PANTHER" id="PTHR36223">
    <property type="entry name" value="BETA-LACTAMASE-TYPE TRANSPEPTIDASE FOLD DOMAIN CONTAINING PROTEIN"/>
    <property type="match status" value="1"/>
</dbReference>
<keyword evidence="4" id="KW-1185">Reference proteome</keyword>
<feature type="compositionally biased region" description="Basic and acidic residues" evidence="1">
    <location>
        <begin position="501"/>
        <end position="515"/>
    </location>
</feature>
<dbReference type="Proteomes" id="UP000593566">
    <property type="component" value="Unassembled WGS sequence"/>
</dbReference>
<feature type="compositionally biased region" description="Basic residues" evidence="1">
    <location>
        <begin position="589"/>
        <end position="598"/>
    </location>
</feature>
<dbReference type="AlphaFoldDB" id="A0A8H6CM26"/>
<evidence type="ECO:0000256" key="1">
    <source>
        <dbReference type="SAM" id="MobiDB-lite"/>
    </source>
</evidence>
<feature type="compositionally biased region" description="Acidic residues" evidence="1">
    <location>
        <begin position="552"/>
        <end position="564"/>
    </location>
</feature>
<dbReference type="InterPro" id="IPR057678">
    <property type="entry name" value="DUF7918"/>
</dbReference>
<dbReference type="EMBL" id="JACCJB010000007">
    <property type="protein sequence ID" value="KAF6225744.1"/>
    <property type="molecule type" value="Genomic_DNA"/>
</dbReference>
<evidence type="ECO:0000259" key="2">
    <source>
        <dbReference type="Pfam" id="PF25534"/>
    </source>
</evidence>
<proteinExistence type="predicted"/>
<evidence type="ECO:0000313" key="3">
    <source>
        <dbReference type="EMBL" id="KAF6225744.1"/>
    </source>
</evidence>
<comment type="caution">
    <text evidence="3">The sequence shown here is derived from an EMBL/GenBank/DDBJ whole genome shotgun (WGS) entry which is preliminary data.</text>
</comment>
<evidence type="ECO:0000313" key="4">
    <source>
        <dbReference type="Proteomes" id="UP000593566"/>
    </source>
</evidence>
<feature type="compositionally biased region" description="Polar residues" evidence="1">
    <location>
        <begin position="446"/>
        <end position="458"/>
    </location>
</feature>
<reference evidence="3 4" key="1">
    <citation type="journal article" date="2020" name="Genomics">
        <title>Complete, high-quality genomes from long-read metagenomic sequencing of two wolf lichen thalli reveals enigmatic genome architecture.</title>
        <authorList>
            <person name="McKenzie S.K."/>
            <person name="Walston R.F."/>
            <person name="Allen J.L."/>
        </authorList>
    </citation>
    <scope>NUCLEOTIDE SEQUENCE [LARGE SCALE GENOMIC DNA]</scope>
    <source>
        <strain evidence="3">WasteWater1</strain>
    </source>
</reference>
<feature type="compositionally biased region" description="Basic and acidic residues" evidence="1">
    <location>
        <begin position="565"/>
        <end position="575"/>
    </location>
</feature>